<proteinExistence type="predicted"/>
<name>A0A6H5GEI3_9HEMI</name>
<organism evidence="1 2">
    <name type="scientific">Nesidiocoris tenuis</name>
    <dbReference type="NCBI Taxonomy" id="355587"/>
    <lineage>
        <taxon>Eukaryota</taxon>
        <taxon>Metazoa</taxon>
        <taxon>Ecdysozoa</taxon>
        <taxon>Arthropoda</taxon>
        <taxon>Hexapoda</taxon>
        <taxon>Insecta</taxon>
        <taxon>Pterygota</taxon>
        <taxon>Neoptera</taxon>
        <taxon>Paraneoptera</taxon>
        <taxon>Hemiptera</taxon>
        <taxon>Heteroptera</taxon>
        <taxon>Panheteroptera</taxon>
        <taxon>Cimicomorpha</taxon>
        <taxon>Miridae</taxon>
        <taxon>Dicyphina</taxon>
        <taxon>Nesidiocoris</taxon>
    </lineage>
</organism>
<reference evidence="1 2" key="1">
    <citation type="submission" date="2020-02" db="EMBL/GenBank/DDBJ databases">
        <authorList>
            <person name="Ferguson B K."/>
        </authorList>
    </citation>
    <scope>NUCLEOTIDE SEQUENCE [LARGE SCALE GENOMIC DNA]</scope>
</reference>
<evidence type="ECO:0000313" key="1">
    <source>
        <dbReference type="EMBL" id="CAB0001904.1"/>
    </source>
</evidence>
<accession>A0A6H5GEI3</accession>
<sequence>MPCNRRAWNDMRGHVRNTHDRPYCPRTITARQLIGRRALSRPSRHGGASKVALQPVTYNSFDDSSVT</sequence>
<dbReference type="AlphaFoldDB" id="A0A6H5GEI3"/>
<protein>
    <submittedName>
        <fullName evidence="1">Uncharacterized protein</fullName>
    </submittedName>
</protein>
<evidence type="ECO:0000313" key="2">
    <source>
        <dbReference type="Proteomes" id="UP000479000"/>
    </source>
</evidence>
<dbReference type="Proteomes" id="UP000479000">
    <property type="component" value="Unassembled WGS sequence"/>
</dbReference>
<dbReference type="EMBL" id="CADCXU010011746">
    <property type="protein sequence ID" value="CAB0001904.1"/>
    <property type="molecule type" value="Genomic_DNA"/>
</dbReference>
<feature type="non-terminal residue" evidence="1">
    <location>
        <position position="67"/>
    </location>
</feature>
<keyword evidence="2" id="KW-1185">Reference proteome</keyword>
<gene>
    <name evidence="1" type="ORF">NTEN_LOCUS7691</name>
</gene>